<organism evidence="2 3">
    <name type="scientific">Saccharopolyspora phatthalungensis</name>
    <dbReference type="NCBI Taxonomy" id="664693"/>
    <lineage>
        <taxon>Bacteria</taxon>
        <taxon>Bacillati</taxon>
        <taxon>Actinomycetota</taxon>
        <taxon>Actinomycetes</taxon>
        <taxon>Pseudonocardiales</taxon>
        <taxon>Pseudonocardiaceae</taxon>
        <taxon>Saccharopolyspora</taxon>
    </lineage>
</organism>
<evidence type="ECO:0000313" key="2">
    <source>
        <dbReference type="EMBL" id="MBB5156670.1"/>
    </source>
</evidence>
<proteinExistence type="predicted"/>
<dbReference type="RefSeq" id="WP_184727762.1">
    <property type="nucleotide sequence ID" value="NZ_JACHIW010000001.1"/>
</dbReference>
<dbReference type="Pfam" id="PF04149">
    <property type="entry name" value="DUF397"/>
    <property type="match status" value="1"/>
</dbReference>
<comment type="caution">
    <text evidence="2">The sequence shown here is derived from an EMBL/GenBank/DDBJ whole genome shotgun (WGS) entry which is preliminary data.</text>
</comment>
<evidence type="ECO:0000259" key="1">
    <source>
        <dbReference type="Pfam" id="PF04149"/>
    </source>
</evidence>
<sequence>MSAPQFSTAVWRKSSYSQGNGGACVEVAVQSAVVGVRDSKDPGGPVLVFDAGTFARFLRTLQR</sequence>
<gene>
    <name evidence="2" type="ORF">BJ970_004204</name>
</gene>
<accession>A0A840QA03</accession>
<evidence type="ECO:0000313" key="3">
    <source>
        <dbReference type="Proteomes" id="UP000584374"/>
    </source>
</evidence>
<protein>
    <recommendedName>
        <fullName evidence="1">DUF397 domain-containing protein</fullName>
    </recommendedName>
</protein>
<dbReference type="InterPro" id="IPR007278">
    <property type="entry name" value="DUF397"/>
</dbReference>
<feature type="domain" description="DUF397" evidence="1">
    <location>
        <begin position="9"/>
        <end position="61"/>
    </location>
</feature>
<reference evidence="2 3" key="1">
    <citation type="submission" date="2020-08" db="EMBL/GenBank/DDBJ databases">
        <title>Sequencing the genomes of 1000 actinobacteria strains.</title>
        <authorList>
            <person name="Klenk H.-P."/>
        </authorList>
    </citation>
    <scope>NUCLEOTIDE SEQUENCE [LARGE SCALE GENOMIC DNA]</scope>
    <source>
        <strain evidence="2 3">DSM 45584</strain>
    </source>
</reference>
<dbReference type="AlphaFoldDB" id="A0A840QA03"/>
<dbReference type="Proteomes" id="UP000584374">
    <property type="component" value="Unassembled WGS sequence"/>
</dbReference>
<dbReference type="EMBL" id="JACHIW010000001">
    <property type="protein sequence ID" value="MBB5156670.1"/>
    <property type="molecule type" value="Genomic_DNA"/>
</dbReference>
<keyword evidence="3" id="KW-1185">Reference proteome</keyword>
<name>A0A840QA03_9PSEU</name>